<feature type="transmembrane region" description="Helical" evidence="6">
    <location>
        <begin position="409"/>
        <end position="437"/>
    </location>
</feature>
<feature type="transmembrane region" description="Helical" evidence="6">
    <location>
        <begin position="323"/>
        <end position="343"/>
    </location>
</feature>
<gene>
    <name evidence="8" type="ORF">BCR35DRAFT_320912</name>
</gene>
<keyword evidence="9" id="KW-1185">Reference proteome</keyword>
<feature type="domain" description="Major facilitator superfamily (MFS) profile" evidence="7">
    <location>
        <begin position="56"/>
        <end position="543"/>
    </location>
</feature>
<evidence type="ECO:0000313" key="9">
    <source>
        <dbReference type="Proteomes" id="UP000193467"/>
    </source>
</evidence>
<accession>A0A1Y2FVN0</accession>
<dbReference type="InterPro" id="IPR020846">
    <property type="entry name" value="MFS_dom"/>
</dbReference>
<dbReference type="InterPro" id="IPR036259">
    <property type="entry name" value="MFS_trans_sf"/>
</dbReference>
<dbReference type="OrthoDB" id="10021397at2759"/>
<dbReference type="AlphaFoldDB" id="A0A1Y2FVN0"/>
<keyword evidence="2 6" id="KW-0812">Transmembrane</keyword>
<evidence type="ECO:0000256" key="5">
    <source>
        <dbReference type="SAM" id="MobiDB-lite"/>
    </source>
</evidence>
<feature type="transmembrane region" description="Helical" evidence="6">
    <location>
        <begin position="51"/>
        <end position="71"/>
    </location>
</feature>
<name>A0A1Y2FVN0_9BASI</name>
<proteinExistence type="predicted"/>
<sequence>MSPQEVQVAPISLQPSALEPPVASESTLEKVDIDTERDDAERDESRMPKGIKLAAIMAALLVTEVLVGLDQTIVATASPTVANEFHALQDVGWYGSAYLLTCCSLMPLAGRAYAFFSQKYTFLFSVTLFELGSVVSAVAQSSTVFILGRALQGSGYAGVFIGVLSISASSLPLRLQPVMTSLMGAAYGAGAVLGPVIGGCITSSSIGWRWCFWINLPPGAVTAVIIILWCNPPPLKQTLSVRQRILHMDWTGAALLLGSTICLLIALQEGGIITPWRSAKIIGLLVGFVLLLVAFFALQVWLGDAGSISTRLLRNRSIAFTALENFCCGATYYSVLYYVPIFFQTVQGSSPIRSGVQTIAIVLPSMLFGTLAGAAVSRWGSWHWEMLFGAAGTAISAGLFSAMNETTSAAYWIGVQVLAGAAMGALYMLGFIASQVLLPEVDRARGSSVVVFFQLWGATIWVSASEAIYQSSFASSLEKIPGLDAKHVLESGVTGFRETVSGDQLLQVIKVAVVPSLFNVFVAIAALGAIGTLAVFGIEWKKIDVKRRGSKDVEE</sequence>
<dbReference type="EMBL" id="MCGR01000012">
    <property type="protein sequence ID" value="ORY88083.1"/>
    <property type="molecule type" value="Genomic_DNA"/>
</dbReference>
<feature type="transmembrane region" description="Helical" evidence="6">
    <location>
        <begin position="91"/>
        <end position="110"/>
    </location>
</feature>
<feature type="transmembrane region" description="Helical" evidence="6">
    <location>
        <begin position="185"/>
        <end position="206"/>
    </location>
</feature>
<feature type="transmembrane region" description="Helical" evidence="6">
    <location>
        <begin position="517"/>
        <end position="538"/>
    </location>
</feature>
<feature type="compositionally biased region" description="Basic and acidic residues" evidence="5">
    <location>
        <begin position="27"/>
        <end position="45"/>
    </location>
</feature>
<dbReference type="SUPFAM" id="SSF103473">
    <property type="entry name" value="MFS general substrate transporter"/>
    <property type="match status" value="2"/>
</dbReference>
<evidence type="ECO:0000256" key="3">
    <source>
        <dbReference type="ARBA" id="ARBA00022989"/>
    </source>
</evidence>
<keyword evidence="3 6" id="KW-1133">Transmembrane helix</keyword>
<dbReference type="InterPro" id="IPR011701">
    <property type="entry name" value="MFS"/>
</dbReference>
<dbReference type="PANTHER" id="PTHR23501:SF198">
    <property type="entry name" value="AZOLE RESISTANCE PROTEIN 1-RELATED"/>
    <property type="match status" value="1"/>
</dbReference>
<dbReference type="InParanoid" id="A0A1Y2FVN0"/>
<organism evidence="8 9">
    <name type="scientific">Leucosporidium creatinivorum</name>
    <dbReference type="NCBI Taxonomy" id="106004"/>
    <lineage>
        <taxon>Eukaryota</taxon>
        <taxon>Fungi</taxon>
        <taxon>Dikarya</taxon>
        <taxon>Basidiomycota</taxon>
        <taxon>Pucciniomycotina</taxon>
        <taxon>Microbotryomycetes</taxon>
        <taxon>Leucosporidiales</taxon>
        <taxon>Leucosporidium</taxon>
    </lineage>
</organism>
<comment type="subcellular location">
    <subcellularLocation>
        <location evidence="1">Membrane</location>
        <topology evidence="1">Multi-pass membrane protein</topology>
    </subcellularLocation>
</comment>
<feature type="transmembrane region" description="Helical" evidence="6">
    <location>
        <begin position="386"/>
        <end position="403"/>
    </location>
</feature>
<evidence type="ECO:0000256" key="6">
    <source>
        <dbReference type="SAM" id="Phobius"/>
    </source>
</evidence>
<feature type="region of interest" description="Disordered" evidence="5">
    <location>
        <begin position="1"/>
        <end position="45"/>
    </location>
</feature>
<comment type="caution">
    <text evidence="8">The sequence shown here is derived from an EMBL/GenBank/DDBJ whole genome shotgun (WGS) entry which is preliminary data.</text>
</comment>
<dbReference type="PROSITE" id="PS50850">
    <property type="entry name" value="MFS"/>
    <property type="match status" value="1"/>
</dbReference>
<dbReference type="Pfam" id="PF07690">
    <property type="entry name" value="MFS_1"/>
    <property type="match status" value="1"/>
</dbReference>
<dbReference type="PANTHER" id="PTHR23501">
    <property type="entry name" value="MAJOR FACILITATOR SUPERFAMILY"/>
    <property type="match status" value="1"/>
</dbReference>
<dbReference type="GO" id="GO:0022857">
    <property type="term" value="F:transmembrane transporter activity"/>
    <property type="evidence" value="ECO:0007669"/>
    <property type="project" value="InterPro"/>
</dbReference>
<dbReference type="CDD" id="cd17502">
    <property type="entry name" value="MFS_Azr1_MDR_like"/>
    <property type="match status" value="1"/>
</dbReference>
<dbReference type="Proteomes" id="UP000193467">
    <property type="component" value="Unassembled WGS sequence"/>
</dbReference>
<dbReference type="GO" id="GO:0005886">
    <property type="term" value="C:plasma membrane"/>
    <property type="evidence" value="ECO:0007669"/>
    <property type="project" value="TreeGrafter"/>
</dbReference>
<evidence type="ECO:0000259" key="7">
    <source>
        <dbReference type="PROSITE" id="PS50850"/>
    </source>
</evidence>
<keyword evidence="4 6" id="KW-0472">Membrane</keyword>
<evidence type="ECO:0000256" key="1">
    <source>
        <dbReference type="ARBA" id="ARBA00004141"/>
    </source>
</evidence>
<feature type="transmembrane region" description="Helical" evidence="6">
    <location>
        <begin position="212"/>
        <end position="230"/>
    </location>
</feature>
<dbReference type="Gene3D" id="1.20.1250.20">
    <property type="entry name" value="MFS general substrate transporter like domains"/>
    <property type="match status" value="2"/>
</dbReference>
<reference evidence="8 9" key="1">
    <citation type="submission" date="2016-07" db="EMBL/GenBank/DDBJ databases">
        <title>Pervasive Adenine N6-methylation of Active Genes in Fungi.</title>
        <authorList>
            <consortium name="DOE Joint Genome Institute"/>
            <person name="Mondo S.J."/>
            <person name="Dannebaum R.O."/>
            <person name="Kuo R.C."/>
            <person name="Labutti K."/>
            <person name="Haridas S."/>
            <person name="Kuo A."/>
            <person name="Salamov A."/>
            <person name="Ahrendt S.R."/>
            <person name="Lipzen A."/>
            <person name="Sullivan W."/>
            <person name="Andreopoulos W.B."/>
            <person name="Clum A."/>
            <person name="Lindquist E."/>
            <person name="Daum C."/>
            <person name="Ramamoorthy G.K."/>
            <person name="Gryganskyi A."/>
            <person name="Culley D."/>
            <person name="Magnuson J.K."/>
            <person name="James T.Y."/>
            <person name="O'Malley M.A."/>
            <person name="Stajich J.E."/>
            <person name="Spatafora J.W."/>
            <person name="Visel A."/>
            <person name="Grigoriev I.V."/>
        </authorList>
    </citation>
    <scope>NUCLEOTIDE SEQUENCE [LARGE SCALE GENOMIC DNA]</scope>
    <source>
        <strain evidence="8 9">62-1032</strain>
    </source>
</reference>
<protein>
    <submittedName>
        <fullName evidence="8">Major facilitator superfamily-domain-containing protein</fullName>
    </submittedName>
</protein>
<evidence type="ECO:0000313" key="8">
    <source>
        <dbReference type="EMBL" id="ORY88083.1"/>
    </source>
</evidence>
<evidence type="ECO:0000256" key="2">
    <source>
        <dbReference type="ARBA" id="ARBA00022692"/>
    </source>
</evidence>
<feature type="transmembrane region" description="Helical" evidence="6">
    <location>
        <begin position="279"/>
        <end position="302"/>
    </location>
</feature>
<feature type="transmembrane region" description="Helical" evidence="6">
    <location>
        <begin position="355"/>
        <end position="374"/>
    </location>
</feature>
<evidence type="ECO:0000256" key="4">
    <source>
        <dbReference type="ARBA" id="ARBA00023136"/>
    </source>
</evidence>
<feature type="transmembrane region" description="Helical" evidence="6">
    <location>
        <begin position="250"/>
        <end position="267"/>
    </location>
</feature>
<feature type="transmembrane region" description="Helical" evidence="6">
    <location>
        <begin position="122"/>
        <end position="147"/>
    </location>
</feature>